<name>A0A2H4P8D7_9CAUD</name>
<organism evidence="1 2">
    <name type="scientific">Corynebacterium phage C3PO</name>
    <dbReference type="NCBI Taxonomy" id="2047868"/>
    <lineage>
        <taxon>Viruses</taxon>
        <taxon>Duplodnaviria</taxon>
        <taxon>Heunggongvirae</taxon>
        <taxon>Uroviricota</taxon>
        <taxon>Caudoviricetes</taxon>
        <taxon>Zierdtviridae</taxon>
        <taxon>Toshachvirinae</taxon>
        <taxon>Ceetrepovirus</taxon>
        <taxon>Ceetrepovirus C3PO</taxon>
        <taxon>Corynebacterium virus C3PO</taxon>
    </lineage>
</organism>
<reference evidence="1 2" key="1">
    <citation type="submission" date="2017-10" db="EMBL/GenBank/DDBJ databases">
        <authorList>
            <person name="Almansoob K.M."/>
            <person name="Barra A."/>
            <person name="Canlas S.M."/>
            <person name="Chawla N."/>
            <person name="Johnson B.N."/>
            <person name="Kuhl M.D."/>
            <person name="Lin J.Y."/>
            <person name="Patel D.V."/>
            <person name="Reddy A.G."/>
            <person name="Sobol L."/>
            <person name="Solorzano-Papili D."/>
            <person name="Monti D.L."/>
            <person name="Stoner T.H."/>
            <person name="Garlena R.A."/>
            <person name="Russell D.A."/>
            <person name="Pope W.H."/>
            <person name="Jacobs-Sera D."/>
            <person name="Hatfull G.F."/>
        </authorList>
    </citation>
    <scope>NUCLEOTIDE SEQUENCE [LARGE SCALE GENOMIC DNA]</scope>
</reference>
<sequence>MSFSGGDHVWIVYQGPPRWDGEKMVNGDRFFLGGHHKYQAKEGVEFSRGIGGLLRELSDYRYDTSAEQPGSTFVGSVANRREISASINVFGDSPADFRRNLRRWQDNNPQDSKGRLWFLTSDGEPRYLPVLPSTNAGLSSVDMDPTILRKLEGVEWGWVSDDPYFSGYIARKEFINNSVTFYNPSTVKAVFHKIYLPGPGKYTVGDITTPTLTADEIVRIDYDPQDQTFTKRNMETGQVTNLWYTLEGKRPKEWLRPQTKNTISIQYTGTGRTMNPYVEFTPKFRSFI</sequence>
<evidence type="ECO:0008006" key="3">
    <source>
        <dbReference type="Google" id="ProtNLM"/>
    </source>
</evidence>
<proteinExistence type="predicted"/>
<evidence type="ECO:0000313" key="1">
    <source>
        <dbReference type="EMBL" id="ATW58487.1"/>
    </source>
</evidence>
<dbReference type="OrthoDB" id="12804at10239"/>
<dbReference type="Proteomes" id="UP000241822">
    <property type="component" value="Segment"/>
</dbReference>
<keyword evidence="2" id="KW-1185">Reference proteome</keyword>
<accession>A0A2H4P8D7</accession>
<evidence type="ECO:0000313" key="2">
    <source>
        <dbReference type="Proteomes" id="UP000241822"/>
    </source>
</evidence>
<protein>
    <recommendedName>
        <fullName evidence="3">Minor tail protein</fullName>
    </recommendedName>
</protein>
<gene>
    <name evidence="1" type="ORF">SEA_C3PO_30</name>
</gene>
<dbReference type="EMBL" id="MG198776">
    <property type="protein sequence ID" value="ATW58487.1"/>
    <property type="molecule type" value="Genomic_DNA"/>
</dbReference>